<dbReference type="EMBL" id="MSFN02000005">
    <property type="protein sequence ID" value="PTU19818.1"/>
    <property type="molecule type" value="Genomic_DNA"/>
</dbReference>
<dbReference type="AlphaFoldDB" id="A0A2T5LU65"/>
<organism evidence="1 2">
    <name type="scientific">Aspergillus ochraceoroseus IBT 24754</name>
    <dbReference type="NCBI Taxonomy" id="1392256"/>
    <lineage>
        <taxon>Eukaryota</taxon>
        <taxon>Fungi</taxon>
        <taxon>Dikarya</taxon>
        <taxon>Ascomycota</taxon>
        <taxon>Pezizomycotina</taxon>
        <taxon>Eurotiomycetes</taxon>
        <taxon>Eurotiomycetidae</taxon>
        <taxon>Eurotiales</taxon>
        <taxon>Aspergillaceae</taxon>
        <taxon>Aspergillus</taxon>
        <taxon>Aspergillus subgen. Nidulantes</taxon>
    </lineage>
</organism>
<dbReference type="OrthoDB" id="3510872at2759"/>
<dbReference type="RefSeq" id="XP_040751210.1">
    <property type="nucleotide sequence ID" value="XM_040893984.1"/>
</dbReference>
<reference evidence="1 2" key="1">
    <citation type="journal article" date="2018" name="Proc. Natl. Acad. Sci. U.S.A.">
        <title>Linking secondary metabolites to gene clusters through genome sequencing of six diverse Aspergillus species.</title>
        <authorList>
            <person name="Kaerboelling I."/>
            <person name="Vesth T.C."/>
            <person name="Frisvad J.C."/>
            <person name="Nybo J.L."/>
            <person name="Theobald S."/>
            <person name="Kuo A."/>
            <person name="Bowyer P."/>
            <person name="Matsuda Y."/>
            <person name="Mondo S."/>
            <person name="Lyhne E.K."/>
            <person name="Kogle M.E."/>
            <person name="Clum A."/>
            <person name="Lipzen A."/>
            <person name="Salamov A."/>
            <person name="Ngan C.Y."/>
            <person name="Daum C."/>
            <person name="Chiniquy J."/>
            <person name="Barry K."/>
            <person name="LaButti K."/>
            <person name="Haridas S."/>
            <person name="Simmons B.A."/>
            <person name="Magnuson J.K."/>
            <person name="Mortensen U.H."/>
            <person name="Larsen T.O."/>
            <person name="Grigoriev I.V."/>
            <person name="Baker S.E."/>
            <person name="Andersen M.R."/>
        </authorList>
    </citation>
    <scope>NUCLEOTIDE SEQUENCE [LARGE SCALE GENOMIC DNA]</scope>
    <source>
        <strain evidence="1 2">IBT 24754</strain>
    </source>
</reference>
<proteinExistence type="predicted"/>
<dbReference type="GeneID" id="63810866"/>
<dbReference type="VEuPathDB" id="FungiDB:P175DRAFT_0439802"/>
<accession>A0A2T5LU65</accession>
<dbReference type="Proteomes" id="UP000244073">
    <property type="component" value="Unassembled WGS sequence"/>
</dbReference>
<name>A0A2T5LU65_9EURO</name>
<sequence>MCEIRVTTTRYARCPATCTSVSRDLITDGCPHYASTQRQCENPREKHLGQTVSRNQCHLHRDEGYAERDTR</sequence>
<protein>
    <submittedName>
        <fullName evidence="1">Uncharacterized protein</fullName>
    </submittedName>
</protein>
<evidence type="ECO:0000313" key="1">
    <source>
        <dbReference type="EMBL" id="PTU19818.1"/>
    </source>
</evidence>
<evidence type="ECO:0000313" key="2">
    <source>
        <dbReference type="Proteomes" id="UP000244073"/>
    </source>
</evidence>
<gene>
    <name evidence="1" type="ORF">P175DRAFT_0439802</name>
</gene>
<comment type="caution">
    <text evidence="1">The sequence shown here is derived from an EMBL/GenBank/DDBJ whole genome shotgun (WGS) entry which is preliminary data.</text>
</comment>